<evidence type="ECO:0000313" key="4">
    <source>
        <dbReference type="EMBL" id="ASK60797.1"/>
    </source>
</evidence>
<feature type="domain" description="Competence protein CoiA nuclease-like" evidence="1">
    <location>
        <begin position="66"/>
        <end position="223"/>
    </location>
</feature>
<sequence length="391" mass="46437">MLQAKLKNGKLITLASLPKQEIIKAKQDEFFCPTCEEPVLVKAGMTMIPHFAHRQRLECASNDYGEGPYHEQGKLVLYNWLRMQQVDVRLEPYIQEIGQRPDLYAELRNRKIAIEYQCARIPIELLSQRNEGYKGMGITPIWILGAKHFQRIRKYHFKIDQFLLSFIHKFSAEFPSTLYFFCPQTLYFIIVQHIHVLSPRYAMGLFRFIPIRDLKFPNIFFQQNRNDTWLYHQWNQEKKAFRLRPAKNKYGSERTWHQWLYKKGAHKETLPSIVYLPIQSQYLMKTPLWNWQSRLCLELLLPLPIGAVFSLDRCYRILHYQPQHHLFSLIRGMDNPVHNYLMLLKKLGIIEELDTNIFQKVQDIHLHKNIEASLEGDARIMNQLLHCSTIG</sequence>
<feature type="domain" description="Competence protein CoiA C-terminal" evidence="3">
    <location>
        <begin position="231"/>
        <end position="371"/>
    </location>
</feature>
<keyword evidence="5" id="KW-1185">Reference proteome</keyword>
<dbReference type="AlphaFoldDB" id="A0A220TYC0"/>
<dbReference type="EMBL" id="CP022315">
    <property type="protein sequence ID" value="ASK60797.1"/>
    <property type="molecule type" value="Genomic_DNA"/>
</dbReference>
<dbReference type="KEGG" id="vil:CFK37_00530"/>
<proteinExistence type="predicted"/>
<dbReference type="PIRSF" id="PIRSF007487">
    <property type="entry name" value="Competence-induced_CoiA_bac"/>
    <property type="match status" value="1"/>
</dbReference>
<evidence type="ECO:0000313" key="5">
    <source>
        <dbReference type="Proteomes" id="UP000198312"/>
    </source>
</evidence>
<evidence type="ECO:0008006" key="6">
    <source>
        <dbReference type="Google" id="ProtNLM"/>
    </source>
</evidence>
<name>A0A220TYC0_9BACI</name>
<evidence type="ECO:0000259" key="3">
    <source>
        <dbReference type="Pfam" id="PF25166"/>
    </source>
</evidence>
<dbReference type="OrthoDB" id="3784230at2"/>
<organism evidence="4 5">
    <name type="scientific">Virgibacillus phasianinus</name>
    <dbReference type="NCBI Taxonomy" id="2017483"/>
    <lineage>
        <taxon>Bacteria</taxon>
        <taxon>Bacillati</taxon>
        <taxon>Bacillota</taxon>
        <taxon>Bacilli</taxon>
        <taxon>Bacillales</taxon>
        <taxon>Bacillaceae</taxon>
        <taxon>Virgibacillus</taxon>
    </lineage>
</organism>
<dbReference type="RefSeq" id="WP_089060074.1">
    <property type="nucleotide sequence ID" value="NZ_CP022315.1"/>
</dbReference>
<dbReference type="InterPro" id="IPR057253">
    <property type="entry name" value="CoiA-like_N"/>
</dbReference>
<dbReference type="Pfam" id="PF25164">
    <property type="entry name" value="CoiA_N"/>
    <property type="match status" value="1"/>
</dbReference>
<dbReference type="Proteomes" id="UP000198312">
    <property type="component" value="Chromosome"/>
</dbReference>
<dbReference type="Pfam" id="PF06054">
    <property type="entry name" value="CoiA_nuc"/>
    <property type="match status" value="1"/>
</dbReference>
<accession>A0A220TYC0</accession>
<dbReference type="InterPro" id="IPR021176">
    <property type="entry name" value="Competence-induced_CoiA"/>
</dbReference>
<dbReference type="InterPro" id="IPR057252">
    <property type="entry name" value="CoiA_C"/>
</dbReference>
<evidence type="ECO:0000259" key="1">
    <source>
        <dbReference type="Pfam" id="PF06054"/>
    </source>
</evidence>
<reference evidence="4 5" key="1">
    <citation type="submission" date="2017-07" db="EMBL/GenBank/DDBJ databases">
        <title>Virgibacillus sp. LM2416.</title>
        <authorList>
            <person name="Tak E.J."/>
            <person name="Bae J.-W."/>
        </authorList>
    </citation>
    <scope>NUCLEOTIDE SEQUENCE [LARGE SCALE GENOMIC DNA]</scope>
    <source>
        <strain evidence="4 5">LM2416</strain>
    </source>
</reference>
<dbReference type="InterPro" id="IPR010330">
    <property type="entry name" value="CoiA_nuc"/>
</dbReference>
<protein>
    <recommendedName>
        <fullName evidence="6">Competence protein CoiA</fullName>
    </recommendedName>
</protein>
<gene>
    <name evidence="4" type="ORF">CFK37_00530</name>
</gene>
<evidence type="ECO:0000259" key="2">
    <source>
        <dbReference type="Pfam" id="PF25164"/>
    </source>
</evidence>
<dbReference type="Pfam" id="PF25166">
    <property type="entry name" value="CoiA_C"/>
    <property type="match status" value="1"/>
</dbReference>
<feature type="domain" description="Competence protein CoiA-like N-terminal" evidence="2">
    <location>
        <begin position="16"/>
        <end position="61"/>
    </location>
</feature>